<accession>A0A8H4Q3Q7</accession>
<gene>
    <name evidence="2" type="ORF">GQ602_005448</name>
</gene>
<dbReference type="Proteomes" id="UP000562929">
    <property type="component" value="Unassembled WGS sequence"/>
</dbReference>
<feature type="region of interest" description="Disordered" evidence="1">
    <location>
        <begin position="1"/>
        <end position="56"/>
    </location>
</feature>
<dbReference type="AlphaFoldDB" id="A0A8H4Q3Q7"/>
<feature type="compositionally biased region" description="Low complexity" evidence="1">
    <location>
        <begin position="35"/>
        <end position="45"/>
    </location>
</feature>
<comment type="caution">
    <text evidence="2">The sequence shown here is derived from an EMBL/GenBank/DDBJ whole genome shotgun (WGS) entry which is preliminary data.</text>
</comment>
<protein>
    <submittedName>
        <fullName evidence="2">Uncharacterized protein</fullName>
    </submittedName>
</protein>
<sequence>MQRPNSLHLVPSPLPLPRALTPGEYPVSQEPVFRSAKASPAASGSPPMPPRVPSRRPFHLCPIIGRYKSFKEHDRRGFAEDYEYTWASVAEATGRTKYSGMIYRRLARHMLESI</sequence>
<evidence type="ECO:0000256" key="1">
    <source>
        <dbReference type="SAM" id="MobiDB-lite"/>
    </source>
</evidence>
<proteinExistence type="predicted"/>
<keyword evidence="3" id="KW-1185">Reference proteome</keyword>
<evidence type="ECO:0000313" key="3">
    <source>
        <dbReference type="Proteomes" id="UP000562929"/>
    </source>
</evidence>
<dbReference type="EMBL" id="JAACLJ010000006">
    <property type="protein sequence ID" value="KAF4584075.1"/>
    <property type="molecule type" value="Genomic_DNA"/>
</dbReference>
<name>A0A8H4Q3Q7_9HYPO</name>
<feature type="compositionally biased region" description="Low complexity" evidence="1">
    <location>
        <begin position="1"/>
        <end position="11"/>
    </location>
</feature>
<organism evidence="2 3">
    <name type="scientific">Ophiocordyceps camponoti-floridani</name>
    <dbReference type="NCBI Taxonomy" id="2030778"/>
    <lineage>
        <taxon>Eukaryota</taxon>
        <taxon>Fungi</taxon>
        <taxon>Dikarya</taxon>
        <taxon>Ascomycota</taxon>
        <taxon>Pezizomycotina</taxon>
        <taxon>Sordariomycetes</taxon>
        <taxon>Hypocreomycetidae</taxon>
        <taxon>Hypocreales</taxon>
        <taxon>Ophiocordycipitaceae</taxon>
        <taxon>Ophiocordyceps</taxon>
    </lineage>
</organism>
<evidence type="ECO:0000313" key="2">
    <source>
        <dbReference type="EMBL" id="KAF4584075.1"/>
    </source>
</evidence>
<reference evidence="2 3" key="1">
    <citation type="journal article" date="2020" name="G3 (Bethesda)">
        <title>Genetic Underpinnings of Host Manipulation by Ophiocordyceps as Revealed by Comparative Transcriptomics.</title>
        <authorList>
            <person name="Will I."/>
            <person name="Das B."/>
            <person name="Trinh T."/>
            <person name="Brachmann A."/>
            <person name="Ohm R.A."/>
            <person name="de Bekker C."/>
        </authorList>
    </citation>
    <scope>NUCLEOTIDE SEQUENCE [LARGE SCALE GENOMIC DNA]</scope>
    <source>
        <strain evidence="2 3">EC05</strain>
    </source>
</reference>